<keyword evidence="1" id="KW-0472">Membrane</keyword>
<dbReference type="RefSeq" id="XP_010249083.1">
    <property type="nucleotide sequence ID" value="XM_010250781.2"/>
</dbReference>
<dbReference type="KEGG" id="nnu:104591771"/>
<comment type="similarity">
    <text evidence="1">Belongs to the DP1 family.</text>
</comment>
<evidence type="ECO:0000313" key="3">
    <source>
        <dbReference type="RefSeq" id="XP_010249083.1"/>
    </source>
</evidence>
<name>A0A1U7ZCW5_NELNU</name>
<dbReference type="InParanoid" id="A0A1U7ZCW5"/>
<dbReference type="AlphaFoldDB" id="A0A1U7ZCW5"/>
<dbReference type="Proteomes" id="UP000189703">
    <property type="component" value="Unplaced"/>
</dbReference>
<comment type="subcellular location">
    <subcellularLocation>
        <location evidence="1">Membrane</location>
        <topology evidence="1">Multi-pass membrane protein</topology>
    </subcellularLocation>
</comment>
<dbReference type="GO" id="GO:0016020">
    <property type="term" value="C:membrane"/>
    <property type="evidence" value="ECO:0007669"/>
    <property type="project" value="UniProtKB-SubCell"/>
</dbReference>
<dbReference type="OrthoDB" id="10009287at2759"/>
<evidence type="ECO:0000313" key="2">
    <source>
        <dbReference type="Proteomes" id="UP000189703"/>
    </source>
</evidence>
<protein>
    <recommendedName>
        <fullName evidence="1">HVA22-like protein</fullName>
    </recommendedName>
</protein>
<gene>
    <name evidence="3" type="primary">LOC104591771</name>
</gene>
<dbReference type="InterPro" id="IPR004345">
    <property type="entry name" value="TB2_DP1_HVA22"/>
</dbReference>
<feature type="transmembrane region" description="Helical" evidence="1">
    <location>
        <begin position="75"/>
        <end position="93"/>
    </location>
</feature>
<dbReference type="PANTHER" id="PTHR12300:SF139">
    <property type="entry name" value="HVA22-LIKE PROTEIN E"/>
    <property type="match status" value="1"/>
</dbReference>
<keyword evidence="1" id="KW-0812">Transmembrane</keyword>
<dbReference type="Pfam" id="PF03134">
    <property type="entry name" value="TB2_DP1_HVA22"/>
    <property type="match status" value="1"/>
</dbReference>
<accession>A0A1U7ZCW5</accession>
<sequence>MGRFWTLLTHVHSLAGPVVMLIYPLYASVRAIESTSRNDDEQWLAYWILYSFLTLAEMVFQTILAWMPIWYDMKLLLVLWLVLPQFRGATFIYERFVREQLSKYTGNKTHSHKKGQHEAY</sequence>
<feature type="transmembrane region" description="Helical" evidence="1">
    <location>
        <begin position="44"/>
        <end position="69"/>
    </location>
</feature>
<dbReference type="OMA" id="KPKVEHQ"/>
<keyword evidence="2" id="KW-1185">Reference proteome</keyword>
<dbReference type="STRING" id="4432.A0A1U7ZCW5"/>
<evidence type="ECO:0000256" key="1">
    <source>
        <dbReference type="RuleBase" id="RU362006"/>
    </source>
</evidence>
<dbReference type="FunCoup" id="A0A1U7ZCW5">
    <property type="interactions" value="438"/>
</dbReference>
<organism evidence="2 3">
    <name type="scientific">Nelumbo nucifera</name>
    <name type="common">Sacred lotus</name>
    <dbReference type="NCBI Taxonomy" id="4432"/>
    <lineage>
        <taxon>Eukaryota</taxon>
        <taxon>Viridiplantae</taxon>
        <taxon>Streptophyta</taxon>
        <taxon>Embryophyta</taxon>
        <taxon>Tracheophyta</taxon>
        <taxon>Spermatophyta</taxon>
        <taxon>Magnoliopsida</taxon>
        <taxon>Proteales</taxon>
        <taxon>Nelumbonaceae</taxon>
        <taxon>Nelumbo</taxon>
    </lineage>
</organism>
<feature type="transmembrane region" description="Helical" evidence="1">
    <location>
        <begin position="12"/>
        <end position="32"/>
    </location>
</feature>
<keyword evidence="1" id="KW-1133">Transmembrane helix</keyword>
<dbReference type="GeneID" id="104591771"/>
<dbReference type="PANTHER" id="PTHR12300">
    <property type="entry name" value="HVA22-LIKE PROTEINS"/>
    <property type="match status" value="1"/>
</dbReference>
<dbReference type="eggNOG" id="KOG1725">
    <property type="taxonomic scope" value="Eukaryota"/>
</dbReference>
<proteinExistence type="inferred from homology"/>
<reference evidence="3" key="1">
    <citation type="submission" date="2025-08" db="UniProtKB">
        <authorList>
            <consortium name="RefSeq"/>
        </authorList>
    </citation>
    <scope>IDENTIFICATION</scope>
</reference>